<comment type="caution">
    <text evidence="11">Lacks conserved residue(s) required for the propagation of feature annotation.</text>
</comment>
<accession>A0A2A2JWL7</accession>
<keyword evidence="16" id="KW-1185">Reference proteome</keyword>
<evidence type="ECO:0000256" key="11">
    <source>
        <dbReference type="RuleBase" id="RU000687"/>
    </source>
</evidence>
<feature type="transmembrane region" description="Helical" evidence="11">
    <location>
        <begin position="335"/>
        <end position="358"/>
    </location>
</feature>
<protein>
    <recommendedName>
        <fullName evidence="17">Neurotransmitter-gated ion-channel ligand-binding domain-containing protein</fullName>
    </recommendedName>
</protein>
<dbReference type="STRING" id="2018661.A0A2A2JWL7"/>
<dbReference type="Pfam" id="PF02932">
    <property type="entry name" value="Neur_chan_memb"/>
    <property type="match status" value="1"/>
</dbReference>
<organism evidence="15 16">
    <name type="scientific">Diploscapter pachys</name>
    <dbReference type="NCBI Taxonomy" id="2018661"/>
    <lineage>
        <taxon>Eukaryota</taxon>
        <taxon>Metazoa</taxon>
        <taxon>Ecdysozoa</taxon>
        <taxon>Nematoda</taxon>
        <taxon>Chromadorea</taxon>
        <taxon>Rhabditida</taxon>
        <taxon>Rhabditina</taxon>
        <taxon>Rhabditomorpha</taxon>
        <taxon>Rhabditoidea</taxon>
        <taxon>Rhabditidae</taxon>
        <taxon>Diploscapter</taxon>
    </lineage>
</organism>
<dbReference type="GO" id="GO:0005886">
    <property type="term" value="C:plasma membrane"/>
    <property type="evidence" value="ECO:0007669"/>
    <property type="project" value="UniProtKB-SubCell"/>
</dbReference>
<keyword evidence="6 11" id="KW-0732">Signal</keyword>
<evidence type="ECO:0000256" key="1">
    <source>
        <dbReference type="ARBA" id="ARBA00004141"/>
    </source>
</evidence>
<dbReference type="InterPro" id="IPR036734">
    <property type="entry name" value="Neur_chan_lig-bd_sf"/>
</dbReference>
<dbReference type="GO" id="GO:0005230">
    <property type="term" value="F:extracellular ligand-gated monoatomic ion channel activity"/>
    <property type="evidence" value="ECO:0007669"/>
    <property type="project" value="InterPro"/>
</dbReference>
<evidence type="ECO:0000256" key="6">
    <source>
        <dbReference type="ARBA" id="ARBA00022729"/>
    </source>
</evidence>
<dbReference type="PANTHER" id="PTHR18945">
    <property type="entry name" value="NEUROTRANSMITTER GATED ION CHANNEL"/>
    <property type="match status" value="1"/>
</dbReference>
<name>A0A2A2JWL7_9BILA</name>
<dbReference type="InterPro" id="IPR006201">
    <property type="entry name" value="Neur_channel"/>
</dbReference>
<dbReference type="Proteomes" id="UP000218231">
    <property type="component" value="Unassembled WGS sequence"/>
</dbReference>
<proteinExistence type="inferred from homology"/>
<dbReference type="InterPro" id="IPR038050">
    <property type="entry name" value="Neuro_actylchol_rec"/>
</dbReference>
<feature type="domain" description="Neurotransmitter-gated ion-channel ligand-binding" evidence="13">
    <location>
        <begin position="67"/>
        <end position="271"/>
    </location>
</feature>
<evidence type="ECO:0000259" key="14">
    <source>
        <dbReference type="Pfam" id="PF02932"/>
    </source>
</evidence>
<dbReference type="CDD" id="cd19049">
    <property type="entry name" value="LGIC_TM_anion"/>
    <property type="match status" value="1"/>
</dbReference>
<dbReference type="PROSITE" id="PS00236">
    <property type="entry name" value="NEUROTR_ION_CHANNEL"/>
    <property type="match status" value="1"/>
</dbReference>
<evidence type="ECO:0000256" key="3">
    <source>
        <dbReference type="ARBA" id="ARBA00022448"/>
    </source>
</evidence>
<dbReference type="InterPro" id="IPR006029">
    <property type="entry name" value="Neurotrans-gated_channel_TM"/>
</dbReference>
<dbReference type="InterPro" id="IPR006028">
    <property type="entry name" value="GABAA/Glycine_rcpt"/>
</dbReference>
<feature type="chain" id="PRO_5022260575" description="Neurotransmitter-gated ion-channel ligand-binding domain-containing protein" evidence="11">
    <location>
        <begin position="20"/>
        <end position="445"/>
    </location>
</feature>
<keyword evidence="5 11" id="KW-0812">Transmembrane</keyword>
<evidence type="ECO:0000313" key="15">
    <source>
        <dbReference type="EMBL" id="PAV66156.1"/>
    </source>
</evidence>
<dbReference type="Pfam" id="PF02931">
    <property type="entry name" value="Neur_chan_LBD"/>
    <property type="match status" value="1"/>
</dbReference>
<dbReference type="SUPFAM" id="SSF90112">
    <property type="entry name" value="Neurotransmitter-gated ion-channel transmembrane pore"/>
    <property type="match status" value="1"/>
</dbReference>
<keyword evidence="3 11" id="KW-0813">Transport</keyword>
<gene>
    <name evidence="15" type="ORF">WR25_20960</name>
</gene>
<dbReference type="InterPro" id="IPR006202">
    <property type="entry name" value="Neur_chan_lig-bd"/>
</dbReference>
<keyword evidence="4" id="KW-1003">Cell membrane</keyword>
<keyword evidence="7 11" id="KW-1133">Transmembrane helix</keyword>
<feature type="signal peptide" evidence="11">
    <location>
        <begin position="1"/>
        <end position="19"/>
    </location>
</feature>
<evidence type="ECO:0000259" key="13">
    <source>
        <dbReference type="Pfam" id="PF02931"/>
    </source>
</evidence>
<dbReference type="SUPFAM" id="SSF63712">
    <property type="entry name" value="Nicotinic receptor ligand binding domain-like"/>
    <property type="match status" value="1"/>
</dbReference>
<keyword evidence="9 11" id="KW-0472">Membrane</keyword>
<evidence type="ECO:0000256" key="2">
    <source>
        <dbReference type="ARBA" id="ARBA00004236"/>
    </source>
</evidence>
<dbReference type="PRINTS" id="PR00253">
    <property type="entry name" value="GABAARECEPTR"/>
</dbReference>
<dbReference type="OrthoDB" id="407674at2759"/>
<evidence type="ECO:0000256" key="12">
    <source>
        <dbReference type="SAM" id="MobiDB-lite"/>
    </source>
</evidence>
<dbReference type="Gene3D" id="2.70.170.10">
    <property type="entry name" value="Neurotransmitter-gated ion-channel ligand-binding domain"/>
    <property type="match status" value="1"/>
</dbReference>
<comment type="caution">
    <text evidence="15">The sequence shown here is derived from an EMBL/GenBank/DDBJ whole genome shotgun (WGS) entry which is preliminary data.</text>
</comment>
<evidence type="ECO:0000256" key="4">
    <source>
        <dbReference type="ARBA" id="ARBA00022475"/>
    </source>
</evidence>
<dbReference type="GO" id="GO:0004888">
    <property type="term" value="F:transmembrane signaling receptor activity"/>
    <property type="evidence" value="ECO:0007669"/>
    <property type="project" value="InterPro"/>
</dbReference>
<keyword evidence="10 11" id="KW-0407">Ion channel</keyword>
<dbReference type="PRINTS" id="PR00252">
    <property type="entry name" value="NRIONCHANNEL"/>
</dbReference>
<evidence type="ECO:0000256" key="5">
    <source>
        <dbReference type="ARBA" id="ARBA00022692"/>
    </source>
</evidence>
<dbReference type="EMBL" id="LIAE01010152">
    <property type="protein sequence ID" value="PAV66156.1"/>
    <property type="molecule type" value="Genomic_DNA"/>
</dbReference>
<evidence type="ECO:0000256" key="10">
    <source>
        <dbReference type="ARBA" id="ARBA00023303"/>
    </source>
</evidence>
<dbReference type="Gene3D" id="1.20.58.390">
    <property type="entry name" value="Neurotransmitter-gated ion-channel transmembrane domain"/>
    <property type="match status" value="1"/>
</dbReference>
<dbReference type="InterPro" id="IPR018000">
    <property type="entry name" value="Neurotransmitter_ion_chnl_CS"/>
</dbReference>
<reference evidence="15 16" key="1">
    <citation type="journal article" date="2017" name="Curr. Biol.">
        <title>Genome architecture and evolution of a unichromosomal asexual nematode.</title>
        <authorList>
            <person name="Fradin H."/>
            <person name="Zegar C."/>
            <person name="Gutwein M."/>
            <person name="Lucas J."/>
            <person name="Kovtun M."/>
            <person name="Corcoran D."/>
            <person name="Baugh L.R."/>
            <person name="Kiontke K."/>
            <person name="Gunsalus K."/>
            <person name="Fitch D.H."/>
            <person name="Piano F."/>
        </authorList>
    </citation>
    <scope>NUCLEOTIDE SEQUENCE [LARGE SCALE GENOMIC DNA]</scope>
    <source>
        <strain evidence="15">PF1309</strain>
    </source>
</reference>
<keyword evidence="8 11" id="KW-0406">Ion transport</keyword>
<evidence type="ECO:0000256" key="8">
    <source>
        <dbReference type="ARBA" id="ARBA00023065"/>
    </source>
</evidence>
<evidence type="ECO:0000313" key="16">
    <source>
        <dbReference type="Proteomes" id="UP000218231"/>
    </source>
</evidence>
<evidence type="ECO:0000256" key="9">
    <source>
        <dbReference type="ARBA" id="ARBA00023136"/>
    </source>
</evidence>
<feature type="transmembrane region" description="Helical" evidence="11">
    <location>
        <begin position="272"/>
        <end position="294"/>
    </location>
</feature>
<dbReference type="InterPro" id="IPR036719">
    <property type="entry name" value="Neuro-gated_channel_TM_sf"/>
</dbReference>
<feature type="domain" description="Neurotransmitter-gated ion-channel transmembrane" evidence="14">
    <location>
        <begin position="280"/>
        <end position="387"/>
    </location>
</feature>
<sequence>MNLLQLLLLLSTLMIICSGRKAVYRRNSRHLRRLSRHYDWEVDEHGALRPIINSTKVERSTKHCANETEILDKIKTGYNRDKIPGGKVSVTVEVWVQEITTISDITSDFTLDIYISEQWLDPALEYAYMNPCKYNMSLKSKILEKLWTPNSCFINSKTAVIHKSPFLNIFLMIYANGTVWTNYRLKLQGPCRMDLQKFPFDNVTCTLVFESFNYNTDEVEMDWSAIGVDKMQKKIELADYVLTNISNKRTVEPYPAGNWHELSMDFHFRRKAGWYILQAYLPTYLTICISWISFALGAKAIPARTMLGVNSLLAMTFQFGNIIRNLPRVSYVKAIDVWMLSCMTFVFCSLLELAWIGYLSREDEHPPEQATPLTANAVSHSNLKPTSSVPTANSTPNLFHRRNKTQSEEEAALLTSIRENDYGYIPPGFGLNGSIANVMSRFTAR</sequence>
<evidence type="ECO:0000256" key="7">
    <source>
        <dbReference type="ARBA" id="ARBA00022989"/>
    </source>
</evidence>
<dbReference type="AlphaFoldDB" id="A0A2A2JWL7"/>
<comment type="similarity">
    <text evidence="11">Belongs to the ligand-gated ion channel (TC 1.A.9) family.</text>
</comment>
<feature type="region of interest" description="Disordered" evidence="12">
    <location>
        <begin position="376"/>
        <end position="406"/>
    </location>
</feature>
<comment type="subcellular location">
    <subcellularLocation>
        <location evidence="2">Cell membrane</location>
    </subcellularLocation>
    <subcellularLocation>
        <location evidence="1">Membrane</location>
        <topology evidence="1">Multi-pass membrane protein</topology>
    </subcellularLocation>
</comment>
<evidence type="ECO:0008006" key="17">
    <source>
        <dbReference type="Google" id="ProtNLM"/>
    </source>
</evidence>
<dbReference type="CDD" id="cd18990">
    <property type="entry name" value="LGIC_ECD_GABAAR"/>
    <property type="match status" value="1"/>
</dbReference>
<feature type="compositionally biased region" description="Polar residues" evidence="12">
    <location>
        <begin position="376"/>
        <end position="397"/>
    </location>
</feature>